<dbReference type="EMBL" id="CP036425">
    <property type="protein sequence ID" value="QDU35182.1"/>
    <property type="molecule type" value="Genomic_DNA"/>
</dbReference>
<name>A0A517YY72_9BACT</name>
<protein>
    <submittedName>
        <fullName evidence="2">Uncharacterized protein</fullName>
    </submittedName>
</protein>
<keyword evidence="3" id="KW-1185">Reference proteome</keyword>
<dbReference type="AlphaFoldDB" id="A0A517YY72"/>
<dbReference type="KEGG" id="pcor:KS4_32620"/>
<organism evidence="2 3">
    <name type="scientific">Poriferisphaera corsica</name>
    <dbReference type="NCBI Taxonomy" id="2528020"/>
    <lineage>
        <taxon>Bacteria</taxon>
        <taxon>Pseudomonadati</taxon>
        <taxon>Planctomycetota</taxon>
        <taxon>Phycisphaerae</taxon>
        <taxon>Phycisphaerales</taxon>
        <taxon>Phycisphaeraceae</taxon>
        <taxon>Poriferisphaera</taxon>
    </lineage>
</organism>
<gene>
    <name evidence="2" type="ORF">KS4_32620</name>
</gene>
<evidence type="ECO:0000313" key="3">
    <source>
        <dbReference type="Proteomes" id="UP000317369"/>
    </source>
</evidence>
<evidence type="ECO:0000256" key="1">
    <source>
        <dbReference type="SAM" id="Phobius"/>
    </source>
</evidence>
<accession>A0A517YY72</accession>
<sequence>MNPMIRLITATITIVFVLYVSLGHEGGLMMSHVLAIVGLLMIGFGLTKHAQEQHRVVEVRASTNERPNK</sequence>
<evidence type="ECO:0000313" key="2">
    <source>
        <dbReference type="EMBL" id="QDU35182.1"/>
    </source>
</evidence>
<keyword evidence="1" id="KW-1133">Transmembrane helix</keyword>
<dbReference type="RefSeq" id="WP_145080140.1">
    <property type="nucleotide sequence ID" value="NZ_CP036425.1"/>
</dbReference>
<keyword evidence="1" id="KW-0472">Membrane</keyword>
<proteinExistence type="predicted"/>
<dbReference type="Proteomes" id="UP000317369">
    <property type="component" value="Chromosome"/>
</dbReference>
<keyword evidence="1" id="KW-0812">Transmembrane</keyword>
<feature type="transmembrane region" description="Helical" evidence="1">
    <location>
        <begin position="33"/>
        <end position="50"/>
    </location>
</feature>
<reference evidence="2 3" key="1">
    <citation type="submission" date="2019-02" db="EMBL/GenBank/DDBJ databases">
        <title>Deep-cultivation of Planctomycetes and their phenomic and genomic characterization uncovers novel biology.</title>
        <authorList>
            <person name="Wiegand S."/>
            <person name="Jogler M."/>
            <person name="Boedeker C."/>
            <person name="Pinto D."/>
            <person name="Vollmers J."/>
            <person name="Rivas-Marin E."/>
            <person name="Kohn T."/>
            <person name="Peeters S.H."/>
            <person name="Heuer A."/>
            <person name="Rast P."/>
            <person name="Oberbeckmann S."/>
            <person name="Bunk B."/>
            <person name="Jeske O."/>
            <person name="Meyerdierks A."/>
            <person name="Storesund J.E."/>
            <person name="Kallscheuer N."/>
            <person name="Luecker S."/>
            <person name="Lage O.M."/>
            <person name="Pohl T."/>
            <person name="Merkel B.J."/>
            <person name="Hornburger P."/>
            <person name="Mueller R.-W."/>
            <person name="Bruemmer F."/>
            <person name="Labrenz M."/>
            <person name="Spormann A.M."/>
            <person name="Op den Camp H."/>
            <person name="Overmann J."/>
            <person name="Amann R."/>
            <person name="Jetten M.S.M."/>
            <person name="Mascher T."/>
            <person name="Medema M.H."/>
            <person name="Devos D.P."/>
            <person name="Kaster A.-K."/>
            <person name="Ovreas L."/>
            <person name="Rohde M."/>
            <person name="Galperin M.Y."/>
            <person name="Jogler C."/>
        </authorList>
    </citation>
    <scope>NUCLEOTIDE SEQUENCE [LARGE SCALE GENOMIC DNA]</scope>
    <source>
        <strain evidence="2 3">KS4</strain>
    </source>
</reference>